<evidence type="ECO:0000256" key="1">
    <source>
        <dbReference type="ARBA" id="ARBA00022490"/>
    </source>
</evidence>
<dbReference type="EC" id="2.1.1.172" evidence="6"/>
<evidence type="ECO:0000313" key="10">
    <source>
        <dbReference type="Proteomes" id="UP000033664"/>
    </source>
</evidence>
<keyword evidence="1 6" id="KW-0963">Cytoplasm</keyword>
<dbReference type="InterPro" id="IPR046977">
    <property type="entry name" value="RsmC/RlmG"/>
</dbReference>
<dbReference type="PANTHER" id="PTHR47816:SF4">
    <property type="entry name" value="RIBOSOMAL RNA SMALL SUBUNIT METHYLTRANSFERASE C"/>
    <property type="match status" value="1"/>
</dbReference>
<dbReference type="HAMAP" id="MF_01862">
    <property type="entry name" value="16SrRNA_methyltr_C"/>
    <property type="match status" value="1"/>
</dbReference>
<accession>A0A0F4PVI4</accession>
<dbReference type="GO" id="GO:0003676">
    <property type="term" value="F:nucleic acid binding"/>
    <property type="evidence" value="ECO:0007669"/>
    <property type="project" value="InterPro"/>
</dbReference>
<keyword evidence="5 6" id="KW-0949">S-adenosyl-L-methionine</keyword>
<dbReference type="PANTHER" id="PTHR47816">
    <property type="entry name" value="RIBOSOMAL RNA SMALL SUBUNIT METHYLTRANSFERASE C"/>
    <property type="match status" value="1"/>
</dbReference>
<organism evidence="9 10">
    <name type="scientific">Pseudoalteromonas ruthenica</name>
    <dbReference type="NCBI Taxonomy" id="151081"/>
    <lineage>
        <taxon>Bacteria</taxon>
        <taxon>Pseudomonadati</taxon>
        <taxon>Pseudomonadota</taxon>
        <taxon>Gammaproteobacteria</taxon>
        <taxon>Alteromonadales</taxon>
        <taxon>Pseudoalteromonadaceae</taxon>
        <taxon>Pseudoalteromonas</taxon>
    </lineage>
</organism>
<comment type="function">
    <text evidence="6">Specifically methylates the guanine in position 1207 of 16S rRNA in the 30S particle.</text>
</comment>
<reference evidence="9 10" key="1">
    <citation type="journal article" date="2015" name="BMC Genomics">
        <title>Genome mining reveals unlocked bioactive potential of marine Gram-negative bacteria.</title>
        <authorList>
            <person name="Machado H."/>
            <person name="Sonnenschein E.C."/>
            <person name="Melchiorsen J."/>
            <person name="Gram L."/>
        </authorList>
    </citation>
    <scope>NUCLEOTIDE SEQUENCE [LARGE SCALE GENOMIC DNA]</scope>
    <source>
        <strain evidence="9 10">S3137</strain>
    </source>
</reference>
<proteinExistence type="inferred from homology"/>
<dbReference type="Pfam" id="PF05175">
    <property type="entry name" value="MTS"/>
    <property type="match status" value="1"/>
</dbReference>
<comment type="subcellular location">
    <subcellularLocation>
        <location evidence="6">Cytoplasm</location>
    </subcellularLocation>
</comment>
<dbReference type="GO" id="GO:0005737">
    <property type="term" value="C:cytoplasm"/>
    <property type="evidence" value="ECO:0007669"/>
    <property type="project" value="UniProtKB-SubCell"/>
</dbReference>
<keyword evidence="4 6" id="KW-0808">Transferase</keyword>
<dbReference type="InterPro" id="IPR002052">
    <property type="entry name" value="DNA_methylase_N6_adenine_CS"/>
</dbReference>
<dbReference type="InterPro" id="IPR023543">
    <property type="entry name" value="rRNA_ssu_MeTfrase_C"/>
</dbReference>
<dbReference type="GeneID" id="58229822"/>
<feature type="domain" description="Methyltransferase small" evidence="7">
    <location>
        <begin position="180"/>
        <end position="346"/>
    </location>
</feature>
<keyword evidence="10" id="KW-1185">Reference proteome</keyword>
<dbReference type="GO" id="GO:0052914">
    <property type="term" value="F:16S rRNA (guanine(1207)-N(2))-methyltransferase activity"/>
    <property type="evidence" value="ECO:0007669"/>
    <property type="project" value="UniProtKB-EC"/>
</dbReference>
<dbReference type="InterPro" id="IPR029063">
    <property type="entry name" value="SAM-dependent_MTases_sf"/>
</dbReference>
<sequence>MVLSNPSQILLRSPELLVAQTILVVNFNCDGFASELRELNPTADIHLFSYNQANGDFAQRQAQQHQAQTLVSHELPKHRFDLVIYYYPKAKAEALMTLDNIRACINDDAQLLVVGEKKGGVKSIDKQLKGLAHGHKVDSAKHCQLYQYSDITPLPEFDISRYEKRFCLTRSIVGEQVSCDIVSLPGVFNHGQLDDGTALLLDNLPDLTNTQSLLDFGCGAGVIISFCLKRFAHIKGSALDVNALAAYASEQTLRANDLHGNIVLSDGLTNINERFDIIVSNPPFHTGLKTDYDITARFFASAKAHLNKGGALTLVANSFLAYSEQLQQQFNTHQTIAKTKRFAVYQNQ</sequence>
<dbReference type="AlphaFoldDB" id="A0A0F4PVI4"/>
<evidence type="ECO:0000256" key="5">
    <source>
        <dbReference type="ARBA" id="ARBA00022691"/>
    </source>
</evidence>
<dbReference type="InterPro" id="IPR007848">
    <property type="entry name" value="Small_mtfrase_dom"/>
</dbReference>
<dbReference type="Proteomes" id="UP000033664">
    <property type="component" value="Unassembled WGS sequence"/>
</dbReference>
<evidence type="ECO:0000259" key="8">
    <source>
        <dbReference type="Pfam" id="PF08468"/>
    </source>
</evidence>
<keyword evidence="2 6" id="KW-0698">rRNA processing</keyword>
<gene>
    <name evidence="6" type="primary">rsmC</name>
    <name evidence="9" type="ORF">TW72_15080</name>
</gene>
<comment type="similarity">
    <text evidence="6">Belongs to the methyltransferase superfamily. RsmC family.</text>
</comment>
<dbReference type="Gene3D" id="3.40.50.150">
    <property type="entry name" value="Vaccinia Virus protein VP39"/>
    <property type="match status" value="2"/>
</dbReference>
<dbReference type="PROSITE" id="PS00092">
    <property type="entry name" value="N6_MTASE"/>
    <property type="match status" value="1"/>
</dbReference>
<comment type="catalytic activity">
    <reaction evidence="6">
        <text>guanosine(1207) in 16S rRNA + S-adenosyl-L-methionine = N(2)-methylguanosine(1207) in 16S rRNA + S-adenosyl-L-homocysteine + H(+)</text>
        <dbReference type="Rhea" id="RHEA:42736"/>
        <dbReference type="Rhea" id="RHEA-COMP:10213"/>
        <dbReference type="Rhea" id="RHEA-COMP:10214"/>
        <dbReference type="ChEBI" id="CHEBI:15378"/>
        <dbReference type="ChEBI" id="CHEBI:57856"/>
        <dbReference type="ChEBI" id="CHEBI:59789"/>
        <dbReference type="ChEBI" id="CHEBI:74269"/>
        <dbReference type="ChEBI" id="CHEBI:74481"/>
        <dbReference type="EC" id="2.1.1.172"/>
    </reaction>
</comment>
<dbReference type="EMBL" id="JXXZ01000013">
    <property type="protein sequence ID" value="KJY97148.1"/>
    <property type="molecule type" value="Genomic_DNA"/>
</dbReference>
<evidence type="ECO:0000256" key="6">
    <source>
        <dbReference type="HAMAP-Rule" id="MF_01862"/>
    </source>
</evidence>
<keyword evidence="3 6" id="KW-0489">Methyltransferase</keyword>
<dbReference type="PATRIC" id="fig|151081.8.peg.696"/>
<evidence type="ECO:0000256" key="3">
    <source>
        <dbReference type="ARBA" id="ARBA00022603"/>
    </source>
</evidence>
<protein>
    <recommendedName>
        <fullName evidence="6">Ribosomal RNA small subunit methyltransferase C</fullName>
        <ecNumber evidence="6">2.1.1.172</ecNumber>
    </recommendedName>
    <alternativeName>
        <fullName evidence="6">16S rRNA m2G1207 methyltransferase</fullName>
    </alternativeName>
    <alternativeName>
        <fullName evidence="6">rRNA (guanine-N(2)-)-methyltransferase RsmC</fullName>
    </alternativeName>
</protein>
<dbReference type="Pfam" id="PF08468">
    <property type="entry name" value="MTS_N"/>
    <property type="match status" value="1"/>
</dbReference>
<dbReference type="SUPFAM" id="SSF53335">
    <property type="entry name" value="S-adenosyl-L-methionine-dependent methyltransferases"/>
    <property type="match status" value="1"/>
</dbReference>
<feature type="domain" description="Methyltransferase small N-terminal" evidence="8">
    <location>
        <begin position="7"/>
        <end position="165"/>
    </location>
</feature>
<comment type="caution">
    <text evidence="9">The sequence shown here is derived from an EMBL/GenBank/DDBJ whole genome shotgun (WGS) entry which is preliminary data.</text>
</comment>
<name>A0A0F4PVI4_9GAMM</name>
<comment type="subunit">
    <text evidence="6">Monomer.</text>
</comment>
<evidence type="ECO:0000313" key="9">
    <source>
        <dbReference type="EMBL" id="KJY97148.1"/>
    </source>
</evidence>
<dbReference type="eggNOG" id="COG2813">
    <property type="taxonomic scope" value="Bacteria"/>
</dbReference>
<dbReference type="OrthoDB" id="9816072at2"/>
<evidence type="ECO:0000259" key="7">
    <source>
        <dbReference type="Pfam" id="PF05175"/>
    </source>
</evidence>
<dbReference type="RefSeq" id="WP_045978535.1">
    <property type="nucleotide sequence ID" value="NZ_JXXY01000003.1"/>
</dbReference>
<dbReference type="InterPro" id="IPR013675">
    <property type="entry name" value="Mtase_sm_N"/>
</dbReference>
<evidence type="ECO:0000256" key="4">
    <source>
        <dbReference type="ARBA" id="ARBA00022679"/>
    </source>
</evidence>
<dbReference type="CDD" id="cd02440">
    <property type="entry name" value="AdoMet_MTases"/>
    <property type="match status" value="1"/>
</dbReference>
<evidence type="ECO:0000256" key="2">
    <source>
        <dbReference type="ARBA" id="ARBA00022552"/>
    </source>
</evidence>